<dbReference type="Proteomes" id="UP000253664">
    <property type="component" value="Unassembled WGS sequence"/>
</dbReference>
<evidence type="ECO:0000313" key="2">
    <source>
        <dbReference type="Proteomes" id="UP000253664"/>
    </source>
</evidence>
<gene>
    <name evidence="1" type="ORF">L249_8319</name>
</gene>
<accession>A0A367KZC8</accession>
<reference evidence="1 2" key="1">
    <citation type="journal article" date="2015" name="BMC Genomics">
        <title>Insights from the genome of Ophiocordyceps polyrhachis-furcata to pathogenicity and host specificity in insect fungi.</title>
        <authorList>
            <person name="Wichadakul D."/>
            <person name="Kobmoo N."/>
            <person name="Ingsriswang S."/>
            <person name="Tangphatsornruang S."/>
            <person name="Chantasingh D."/>
            <person name="Luangsa-ard J.J."/>
            <person name="Eurwilaichitr L."/>
        </authorList>
    </citation>
    <scope>NUCLEOTIDE SEQUENCE [LARGE SCALE GENOMIC DNA]</scope>
    <source>
        <strain evidence="1 2">BCC 54312</strain>
    </source>
</reference>
<name>A0A367KZC8_9HYPO</name>
<keyword evidence="2" id="KW-1185">Reference proteome</keyword>
<comment type="caution">
    <text evidence="1">The sequence shown here is derived from an EMBL/GenBank/DDBJ whole genome shotgun (WGS) entry which is preliminary data.</text>
</comment>
<organism evidence="1 2">
    <name type="scientific">Ophiocordyceps polyrhachis-furcata BCC 54312</name>
    <dbReference type="NCBI Taxonomy" id="1330021"/>
    <lineage>
        <taxon>Eukaryota</taxon>
        <taxon>Fungi</taxon>
        <taxon>Dikarya</taxon>
        <taxon>Ascomycota</taxon>
        <taxon>Pezizomycotina</taxon>
        <taxon>Sordariomycetes</taxon>
        <taxon>Hypocreomycetidae</taxon>
        <taxon>Hypocreales</taxon>
        <taxon>Ophiocordycipitaceae</taxon>
        <taxon>Ophiocordyceps</taxon>
    </lineage>
</organism>
<dbReference type="EMBL" id="LKCN02000027">
    <property type="protein sequence ID" value="RCI07516.1"/>
    <property type="molecule type" value="Genomic_DNA"/>
</dbReference>
<sequence>MATSYGHTTIHIFLLCRKISWENLRGKKMWKESFAGYFLNIIQLYKNSLRSAQYHLPGCYFLRCHITLEVECLHFHL</sequence>
<protein>
    <submittedName>
        <fullName evidence="1">Uncharacterized protein</fullName>
    </submittedName>
</protein>
<proteinExistence type="predicted"/>
<dbReference type="AlphaFoldDB" id="A0A367KZC8"/>
<evidence type="ECO:0000313" key="1">
    <source>
        <dbReference type="EMBL" id="RCI07516.1"/>
    </source>
</evidence>